<protein>
    <submittedName>
        <fullName evidence="1">Head decoration protein</fullName>
    </submittedName>
</protein>
<keyword evidence="2" id="KW-1185">Reference proteome</keyword>
<dbReference type="Pfam" id="PF02924">
    <property type="entry name" value="HDPD"/>
    <property type="match status" value="1"/>
</dbReference>
<reference evidence="1 2" key="1">
    <citation type="submission" date="2022-05" db="EMBL/GenBank/DDBJ databases">
        <authorList>
            <person name="Park J.-S."/>
        </authorList>
    </citation>
    <scope>NUCLEOTIDE SEQUENCE [LARGE SCALE GENOMIC DNA]</scope>
    <source>
        <strain evidence="1 2">2012CJ34-2</strain>
    </source>
</reference>
<sequence length="121" mass="12898">MPTLTESVHTGEFLVSEGNNTISREQIELAPSLTLYSGTVLGKNTATDVYRPLDVDASDGSQMAAGILYNNTTTDATGGEAVLIARQAEVDQSLLIWPEAITDEQKATAIGELATMDIILR</sequence>
<comment type="caution">
    <text evidence="1">The sequence shown here is derived from an EMBL/GenBank/DDBJ whole genome shotgun (WGS) entry which is preliminary data.</text>
</comment>
<dbReference type="Proteomes" id="UP001203338">
    <property type="component" value="Unassembled WGS sequence"/>
</dbReference>
<dbReference type="RefSeq" id="WP_249699992.1">
    <property type="nucleotide sequence ID" value="NZ_JAMFLX010000016.1"/>
</dbReference>
<dbReference type="Gene3D" id="2.40.300.10">
    <property type="entry name" value="Head decoration protein D"/>
    <property type="match status" value="1"/>
</dbReference>
<accession>A0ABT0PJS2</accession>
<name>A0ABT0PJS2_9GAMM</name>
<evidence type="ECO:0000313" key="2">
    <source>
        <dbReference type="Proteomes" id="UP001203338"/>
    </source>
</evidence>
<proteinExistence type="predicted"/>
<dbReference type="EMBL" id="JAMFLX010000016">
    <property type="protein sequence ID" value="MCL6270718.1"/>
    <property type="molecule type" value="Genomic_DNA"/>
</dbReference>
<evidence type="ECO:0000313" key="1">
    <source>
        <dbReference type="EMBL" id="MCL6270718.1"/>
    </source>
</evidence>
<gene>
    <name evidence="1" type="ORF">M3P05_12365</name>
</gene>
<organism evidence="1 2">
    <name type="scientific">Parendozoicomonas callyspongiae</name>
    <dbReference type="NCBI Taxonomy" id="2942213"/>
    <lineage>
        <taxon>Bacteria</taxon>
        <taxon>Pseudomonadati</taxon>
        <taxon>Pseudomonadota</taxon>
        <taxon>Gammaproteobacteria</taxon>
        <taxon>Oceanospirillales</taxon>
        <taxon>Endozoicomonadaceae</taxon>
        <taxon>Parendozoicomonas</taxon>
    </lineage>
</organism>
<dbReference type="InterPro" id="IPR004195">
    <property type="entry name" value="Head_decoration_D"/>
</dbReference>